<name>A0A0N5CGI1_STREA</name>
<keyword evidence="1" id="KW-0472">Membrane</keyword>
<accession>A0A0N5CGI1</accession>
<keyword evidence="1" id="KW-1133">Transmembrane helix</keyword>
<sequence length="167" mass="19074">MKLDTNHNYGNDIYIAVAFIIPITGLMVIYIAIYWIVRMVKSHYRKRYERTKKIQLADRYVGLDLEDIRLSSFSEELPSLVENISILDTSSSITHSSSFRMLEIPQEKGCLSIDPLNCQPDLDDSGDIGKIGGESDIMDIDDKSTDDDIDVIGYHHPLRSQYNKKNN</sequence>
<keyword evidence="2" id="KW-1185">Reference proteome</keyword>
<dbReference type="AlphaFoldDB" id="A0A0N5CGI1"/>
<dbReference type="WBParaSite" id="SPAL_0001695700.1">
    <property type="protein sequence ID" value="SPAL_0001695700.1"/>
    <property type="gene ID" value="SPAL_0001695700"/>
</dbReference>
<organism evidence="2 3">
    <name type="scientific">Strongyloides papillosus</name>
    <name type="common">Intestinal threadworm</name>
    <dbReference type="NCBI Taxonomy" id="174720"/>
    <lineage>
        <taxon>Eukaryota</taxon>
        <taxon>Metazoa</taxon>
        <taxon>Ecdysozoa</taxon>
        <taxon>Nematoda</taxon>
        <taxon>Chromadorea</taxon>
        <taxon>Rhabditida</taxon>
        <taxon>Tylenchina</taxon>
        <taxon>Panagrolaimomorpha</taxon>
        <taxon>Strongyloidoidea</taxon>
        <taxon>Strongyloididae</taxon>
        <taxon>Strongyloides</taxon>
    </lineage>
</organism>
<dbReference type="Proteomes" id="UP000046392">
    <property type="component" value="Unplaced"/>
</dbReference>
<evidence type="ECO:0000313" key="2">
    <source>
        <dbReference type="Proteomes" id="UP000046392"/>
    </source>
</evidence>
<protein>
    <submittedName>
        <fullName evidence="3">Uncharacterized protein</fullName>
    </submittedName>
</protein>
<proteinExistence type="predicted"/>
<evidence type="ECO:0000313" key="3">
    <source>
        <dbReference type="WBParaSite" id="SPAL_0001695700.1"/>
    </source>
</evidence>
<evidence type="ECO:0000256" key="1">
    <source>
        <dbReference type="SAM" id="Phobius"/>
    </source>
</evidence>
<keyword evidence="1" id="KW-0812">Transmembrane</keyword>
<reference evidence="3" key="1">
    <citation type="submission" date="2017-02" db="UniProtKB">
        <authorList>
            <consortium name="WormBaseParasite"/>
        </authorList>
    </citation>
    <scope>IDENTIFICATION</scope>
</reference>
<feature type="transmembrane region" description="Helical" evidence="1">
    <location>
        <begin position="13"/>
        <end position="37"/>
    </location>
</feature>